<dbReference type="OrthoDB" id="10360481at2759"/>
<protein>
    <submittedName>
        <fullName evidence="1">Uncharacterized protein</fullName>
    </submittedName>
</protein>
<reference evidence="1 2" key="1">
    <citation type="submission" date="2015-01" db="EMBL/GenBank/DDBJ databases">
        <title>Evolution of Trichinella species and genotypes.</title>
        <authorList>
            <person name="Korhonen P.K."/>
            <person name="Edoardo P."/>
            <person name="Giuseppe L.R."/>
            <person name="Gasser R.B."/>
        </authorList>
    </citation>
    <scope>NUCLEOTIDE SEQUENCE [LARGE SCALE GENOMIC DNA]</scope>
    <source>
        <strain evidence="1">ISS470</strain>
    </source>
</reference>
<dbReference type="Proteomes" id="UP000054995">
    <property type="component" value="Unassembled WGS sequence"/>
</dbReference>
<comment type="caution">
    <text evidence="1">The sequence shown here is derived from an EMBL/GenBank/DDBJ whole genome shotgun (WGS) entry which is preliminary data.</text>
</comment>
<organism evidence="1 2">
    <name type="scientific">Trichinella pseudospiralis</name>
    <name type="common">Parasitic roundworm</name>
    <dbReference type="NCBI Taxonomy" id="6337"/>
    <lineage>
        <taxon>Eukaryota</taxon>
        <taxon>Metazoa</taxon>
        <taxon>Ecdysozoa</taxon>
        <taxon>Nematoda</taxon>
        <taxon>Enoplea</taxon>
        <taxon>Dorylaimia</taxon>
        <taxon>Trichinellida</taxon>
        <taxon>Trichinellidae</taxon>
        <taxon>Trichinella</taxon>
    </lineage>
</organism>
<evidence type="ECO:0000313" key="2">
    <source>
        <dbReference type="Proteomes" id="UP000054995"/>
    </source>
</evidence>
<dbReference type="AlphaFoldDB" id="A0A0V1DQ25"/>
<proteinExistence type="predicted"/>
<evidence type="ECO:0000313" key="1">
    <source>
        <dbReference type="EMBL" id="KRY63679.1"/>
    </source>
</evidence>
<accession>A0A0V1DQ25</accession>
<name>A0A0V1DQ25_TRIPS</name>
<sequence length="78" mass="9401">MSIFVKKAFSRKFQNFLNYKLACCAKNDEKLVFKIWTKKIWYLSNKYHPNFGLPMLIHCEDVSFFKISREVYNQGKPE</sequence>
<dbReference type="EMBL" id="JYDT01002102">
    <property type="protein sequence ID" value="KRY63679.1"/>
    <property type="molecule type" value="Genomic_DNA"/>
</dbReference>
<gene>
    <name evidence="1" type="ORF">T4D_1484</name>
</gene>
<keyword evidence="2" id="KW-1185">Reference proteome</keyword>